<evidence type="ECO:0000313" key="3">
    <source>
        <dbReference type="EMBL" id="KNE88947.1"/>
    </source>
</evidence>
<gene>
    <name evidence="3" type="ORF">PSTG_17601</name>
</gene>
<keyword evidence="4" id="KW-1185">Reference proteome</keyword>
<name>A0A0L0UPD1_9BASI</name>
<reference evidence="4" key="1">
    <citation type="submission" date="2014-03" db="EMBL/GenBank/DDBJ databases">
        <title>The Genome Sequence of Puccinia striiformis f. sp. tritici PST-78.</title>
        <authorList>
            <consortium name="The Broad Institute Genome Sequencing Platform"/>
            <person name="Cuomo C."/>
            <person name="Hulbert S."/>
            <person name="Chen X."/>
            <person name="Walker B."/>
            <person name="Young S.K."/>
            <person name="Zeng Q."/>
            <person name="Gargeya S."/>
            <person name="Fitzgerald M."/>
            <person name="Haas B."/>
            <person name="Abouelleil A."/>
            <person name="Alvarado L."/>
            <person name="Arachchi H.M."/>
            <person name="Berlin A.M."/>
            <person name="Chapman S.B."/>
            <person name="Goldberg J."/>
            <person name="Griggs A."/>
            <person name="Gujja S."/>
            <person name="Hansen M."/>
            <person name="Howarth C."/>
            <person name="Imamovic A."/>
            <person name="Larimer J."/>
            <person name="McCowan C."/>
            <person name="Montmayeur A."/>
            <person name="Murphy C."/>
            <person name="Neiman D."/>
            <person name="Pearson M."/>
            <person name="Priest M."/>
            <person name="Roberts A."/>
            <person name="Saif S."/>
            <person name="Shea T."/>
            <person name="Sisk P."/>
            <person name="Sykes S."/>
            <person name="Wortman J."/>
            <person name="Nusbaum C."/>
            <person name="Birren B."/>
        </authorList>
    </citation>
    <scope>NUCLEOTIDE SEQUENCE [LARGE SCALE GENOMIC DNA]</scope>
    <source>
        <strain evidence="4">race PST-78</strain>
    </source>
</reference>
<feature type="region of interest" description="Disordered" evidence="1">
    <location>
        <begin position="235"/>
        <end position="263"/>
    </location>
</feature>
<proteinExistence type="predicted"/>
<evidence type="ECO:0000259" key="2">
    <source>
        <dbReference type="SMART" id="SM00596"/>
    </source>
</evidence>
<sequence length="315" mass="36635">EDENEENIIKIPKPPPIFVDGVSNIQPLYQMLNEIAKDSYDIKIVKSDQVKIQIKTADTYSVVVKELEAKHTQFYTYKPKQERCFKVVLRNIHPSINVNDLKNELKQLGHDVSNIWNMKHRVTKNPLPMFMIELLPNQNNKLIYEVQYLQHCKINFEPPRPKRAIPQCAKCQQYGHTKSYCHRPSKCVKCAGNHLTIDCPRKTRSDNVKCALCSGNHPANYKGCSVYQELHKSKFPPLRTPKPTQISKPRDQENSNKEKETYAEKLRQNQSDVEIKNNDMKNMMQMMQQIMQQLMTLTNLLVNLLPKTTQSVVMN</sequence>
<dbReference type="SMART" id="SM00596">
    <property type="entry name" value="PRE_C2HC"/>
    <property type="match status" value="1"/>
</dbReference>
<comment type="caution">
    <text evidence="3">The sequence shown here is derived from an EMBL/GenBank/DDBJ whole genome shotgun (WGS) entry which is preliminary data.</text>
</comment>
<dbReference type="Pfam" id="PF07530">
    <property type="entry name" value="PRE_C2HC"/>
    <property type="match status" value="1"/>
</dbReference>
<feature type="domain" description="Pre-C2HC" evidence="2">
    <location>
        <begin position="98"/>
        <end position="166"/>
    </location>
</feature>
<evidence type="ECO:0000313" key="4">
    <source>
        <dbReference type="Proteomes" id="UP000054564"/>
    </source>
</evidence>
<dbReference type="InterPro" id="IPR006579">
    <property type="entry name" value="Pre_C2HC_dom"/>
</dbReference>
<evidence type="ECO:0000256" key="1">
    <source>
        <dbReference type="SAM" id="MobiDB-lite"/>
    </source>
</evidence>
<protein>
    <recommendedName>
        <fullName evidence="2">Pre-C2HC domain-containing protein</fullName>
    </recommendedName>
</protein>
<dbReference type="Proteomes" id="UP000054564">
    <property type="component" value="Unassembled WGS sequence"/>
</dbReference>
<accession>A0A0L0UPD1</accession>
<feature type="compositionally biased region" description="Basic and acidic residues" evidence="1">
    <location>
        <begin position="248"/>
        <end position="263"/>
    </location>
</feature>
<dbReference type="AlphaFoldDB" id="A0A0L0UPD1"/>
<organism evidence="3 4">
    <name type="scientific">Puccinia striiformis f. sp. tritici PST-78</name>
    <dbReference type="NCBI Taxonomy" id="1165861"/>
    <lineage>
        <taxon>Eukaryota</taxon>
        <taxon>Fungi</taxon>
        <taxon>Dikarya</taxon>
        <taxon>Basidiomycota</taxon>
        <taxon>Pucciniomycotina</taxon>
        <taxon>Pucciniomycetes</taxon>
        <taxon>Pucciniales</taxon>
        <taxon>Pucciniaceae</taxon>
        <taxon>Puccinia</taxon>
    </lineage>
</organism>
<dbReference type="EMBL" id="AJIL01000663">
    <property type="protein sequence ID" value="KNE88947.1"/>
    <property type="molecule type" value="Genomic_DNA"/>
</dbReference>
<feature type="non-terminal residue" evidence="3">
    <location>
        <position position="1"/>
    </location>
</feature>